<gene>
    <name evidence="1" type="ORF">SPELUC_LOCUS5151</name>
</gene>
<sequence length="53" mass="5873">MSTTGYSLLANMLAGFSFGLNLMILWTQYIGPRGDPFLPICWLLPSHGVLVRC</sequence>
<proteinExistence type="predicted"/>
<dbReference type="EMBL" id="CAJVPW010005074">
    <property type="protein sequence ID" value="CAG8549640.1"/>
    <property type="molecule type" value="Genomic_DNA"/>
</dbReference>
<evidence type="ECO:0000313" key="2">
    <source>
        <dbReference type="Proteomes" id="UP000789366"/>
    </source>
</evidence>
<reference evidence="1" key="1">
    <citation type="submission" date="2021-06" db="EMBL/GenBank/DDBJ databases">
        <authorList>
            <person name="Kallberg Y."/>
            <person name="Tangrot J."/>
            <person name="Rosling A."/>
        </authorList>
    </citation>
    <scope>NUCLEOTIDE SEQUENCE</scope>
    <source>
        <strain evidence="1">28 12/20/2015</strain>
    </source>
</reference>
<evidence type="ECO:0000313" key="1">
    <source>
        <dbReference type="EMBL" id="CAG8549640.1"/>
    </source>
</evidence>
<protein>
    <submittedName>
        <fullName evidence="1">9361_t:CDS:1</fullName>
    </submittedName>
</protein>
<accession>A0ACA9LUE3</accession>
<dbReference type="Proteomes" id="UP000789366">
    <property type="component" value="Unassembled WGS sequence"/>
</dbReference>
<name>A0ACA9LUE3_9GLOM</name>
<comment type="caution">
    <text evidence="1">The sequence shown here is derived from an EMBL/GenBank/DDBJ whole genome shotgun (WGS) entry which is preliminary data.</text>
</comment>
<organism evidence="1 2">
    <name type="scientific">Cetraspora pellucida</name>
    <dbReference type="NCBI Taxonomy" id="1433469"/>
    <lineage>
        <taxon>Eukaryota</taxon>
        <taxon>Fungi</taxon>
        <taxon>Fungi incertae sedis</taxon>
        <taxon>Mucoromycota</taxon>
        <taxon>Glomeromycotina</taxon>
        <taxon>Glomeromycetes</taxon>
        <taxon>Diversisporales</taxon>
        <taxon>Gigasporaceae</taxon>
        <taxon>Cetraspora</taxon>
    </lineage>
</organism>
<keyword evidence="2" id="KW-1185">Reference proteome</keyword>